<evidence type="ECO:0000256" key="2">
    <source>
        <dbReference type="ARBA" id="ARBA00022448"/>
    </source>
</evidence>
<evidence type="ECO:0000256" key="1">
    <source>
        <dbReference type="ARBA" id="ARBA00004141"/>
    </source>
</evidence>
<evidence type="ECO:0000256" key="8">
    <source>
        <dbReference type="ARBA" id="ARBA00023180"/>
    </source>
</evidence>
<evidence type="ECO:0000259" key="11">
    <source>
        <dbReference type="Pfam" id="PF00060"/>
    </source>
</evidence>
<keyword evidence="6" id="KW-0472">Membrane</keyword>
<evidence type="ECO:0000256" key="6">
    <source>
        <dbReference type="ARBA" id="ARBA00023136"/>
    </source>
</evidence>
<dbReference type="GO" id="GO:0015276">
    <property type="term" value="F:ligand-gated monoatomic ion channel activity"/>
    <property type="evidence" value="ECO:0007669"/>
    <property type="project" value="InterPro"/>
</dbReference>
<feature type="domain" description="Ionotropic glutamate receptor C-terminal" evidence="11">
    <location>
        <begin position="121"/>
        <end position="162"/>
    </location>
</feature>
<keyword evidence="10" id="KW-0407">Ion channel</keyword>
<gene>
    <name evidence="12" type="ORF">DVH24_003739</name>
</gene>
<comment type="caution">
    <text evidence="12">The sequence shown here is derived from an EMBL/GenBank/DDBJ whole genome shotgun (WGS) entry which is preliminary data.</text>
</comment>
<dbReference type="AlphaFoldDB" id="A0A498IP38"/>
<dbReference type="Proteomes" id="UP000290289">
    <property type="component" value="Chromosome 11"/>
</dbReference>
<evidence type="ECO:0000256" key="5">
    <source>
        <dbReference type="ARBA" id="ARBA00023065"/>
    </source>
</evidence>
<keyword evidence="3" id="KW-0812">Transmembrane</keyword>
<organism evidence="12 13">
    <name type="scientific">Malus domestica</name>
    <name type="common">Apple</name>
    <name type="synonym">Pyrus malus</name>
    <dbReference type="NCBI Taxonomy" id="3750"/>
    <lineage>
        <taxon>Eukaryota</taxon>
        <taxon>Viridiplantae</taxon>
        <taxon>Streptophyta</taxon>
        <taxon>Embryophyta</taxon>
        <taxon>Tracheophyta</taxon>
        <taxon>Spermatophyta</taxon>
        <taxon>Magnoliopsida</taxon>
        <taxon>eudicotyledons</taxon>
        <taxon>Gunneridae</taxon>
        <taxon>Pentapetalae</taxon>
        <taxon>rosids</taxon>
        <taxon>fabids</taxon>
        <taxon>Rosales</taxon>
        <taxon>Rosaceae</taxon>
        <taxon>Amygdaloideae</taxon>
        <taxon>Maleae</taxon>
        <taxon>Malus</taxon>
    </lineage>
</organism>
<keyword evidence="4" id="KW-1133">Transmembrane helix</keyword>
<reference evidence="12 13" key="1">
    <citation type="submission" date="2018-10" db="EMBL/GenBank/DDBJ databases">
        <title>A high-quality apple genome assembly.</title>
        <authorList>
            <person name="Hu J."/>
        </authorList>
    </citation>
    <scope>NUCLEOTIDE SEQUENCE [LARGE SCALE GENOMIC DNA]</scope>
    <source>
        <strain evidence="13">cv. HFTH1</strain>
        <tissue evidence="12">Young leaf</tissue>
    </source>
</reference>
<accession>A0A498IP38</accession>
<dbReference type="InterPro" id="IPR001320">
    <property type="entry name" value="Iontro_rcpt_C"/>
</dbReference>
<keyword evidence="2" id="KW-0813">Transport</keyword>
<protein>
    <recommendedName>
        <fullName evidence="11">Ionotropic glutamate receptor C-terminal domain-containing protein</fullName>
    </recommendedName>
</protein>
<dbReference type="InterPro" id="IPR015683">
    <property type="entry name" value="Ionotropic_Glu_rcpt"/>
</dbReference>
<sequence>MEHNFDTAVGSIAMLAKRYLYAEFTAPYTESRLVMIVSCRARTLVIHQAFHKCHVGFDRSHKSLQWICDIWLIERNHCPELKGSIQNQIGIWLAFNPLFSLNGKQVKQQFVADFNGPVALRNKLSSNLSRIAMVMWLFMALVITQTYTANLASLLTLPQLEPVATVVVALHDAFIHISIGFLSQMVIEIDSHHQDGP</sequence>
<evidence type="ECO:0000256" key="7">
    <source>
        <dbReference type="ARBA" id="ARBA00023170"/>
    </source>
</evidence>
<keyword evidence="8" id="KW-0325">Glycoprotein</keyword>
<dbReference type="EMBL" id="RDQH01000337">
    <property type="protein sequence ID" value="RXH83241.1"/>
    <property type="molecule type" value="Genomic_DNA"/>
</dbReference>
<keyword evidence="9" id="KW-1071">Ligand-gated ion channel</keyword>
<dbReference type="GO" id="GO:0016020">
    <property type="term" value="C:membrane"/>
    <property type="evidence" value="ECO:0007669"/>
    <property type="project" value="UniProtKB-SubCell"/>
</dbReference>
<dbReference type="Gene3D" id="1.10.287.70">
    <property type="match status" value="1"/>
</dbReference>
<keyword evidence="7" id="KW-0675">Receptor</keyword>
<keyword evidence="5" id="KW-0406">Ion transport</keyword>
<comment type="subcellular location">
    <subcellularLocation>
        <location evidence="1">Membrane</location>
        <topology evidence="1">Multi-pass membrane protein</topology>
    </subcellularLocation>
</comment>
<name>A0A498IP38_MALDO</name>
<evidence type="ECO:0000313" key="13">
    <source>
        <dbReference type="Proteomes" id="UP000290289"/>
    </source>
</evidence>
<dbReference type="PANTHER" id="PTHR18966">
    <property type="entry name" value="IONOTROPIC GLUTAMATE RECEPTOR"/>
    <property type="match status" value="1"/>
</dbReference>
<evidence type="ECO:0000256" key="9">
    <source>
        <dbReference type="ARBA" id="ARBA00023286"/>
    </source>
</evidence>
<evidence type="ECO:0000256" key="4">
    <source>
        <dbReference type="ARBA" id="ARBA00022989"/>
    </source>
</evidence>
<dbReference type="Pfam" id="PF00060">
    <property type="entry name" value="Lig_chan"/>
    <property type="match status" value="1"/>
</dbReference>
<evidence type="ECO:0000256" key="10">
    <source>
        <dbReference type="ARBA" id="ARBA00023303"/>
    </source>
</evidence>
<proteinExistence type="predicted"/>
<keyword evidence="13" id="KW-1185">Reference proteome</keyword>
<evidence type="ECO:0000313" key="12">
    <source>
        <dbReference type="EMBL" id="RXH83241.1"/>
    </source>
</evidence>
<evidence type="ECO:0000256" key="3">
    <source>
        <dbReference type="ARBA" id="ARBA00022692"/>
    </source>
</evidence>